<organism evidence="3 4">
    <name type="scientific">Amedibacterium intestinale</name>
    <dbReference type="NCBI Taxonomy" id="2583452"/>
    <lineage>
        <taxon>Bacteria</taxon>
        <taxon>Bacillati</taxon>
        <taxon>Bacillota</taxon>
        <taxon>Erysipelotrichia</taxon>
        <taxon>Erysipelotrichales</taxon>
        <taxon>Erysipelotrichaceae</taxon>
        <taxon>Amedibacterium</taxon>
    </lineage>
</organism>
<feature type="compositionally biased region" description="Basic and acidic residues" evidence="1">
    <location>
        <begin position="30"/>
        <end position="52"/>
    </location>
</feature>
<feature type="region of interest" description="Disordered" evidence="1">
    <location>
        <begin position="30"/>
        <end position="85"/>
    </location>
</feature>
<dbReference type="Proteomes" id="UP000464754">
    <property type="component" value="Chromosome"/>
</dbReference>
<reference evidence="4" key="1">
    <citation type="submission" date="2019-05" db="EMBL/GenBank/DDBJ databases">
        <title>Complete genome sequencing of Absiella argi strain JCM 30884.</title>
        <authorList>
            <person name="Sakamoto M."/>
            <person name="Murakami T."/>
            <person name="Mori H."/>
        </authorList>
    </citation>
    <scope>NUCLEOTIDE SEQUENCE [LARGE SCALE GENOMIC DNA]</scope>
    <source>
        <strain evidence="4">JCM 30884</strain>
    </source>
</reference>
<keyword evidence="4" id="KW-1185">Reference proteome</keyword>
<evidence type="ECO:0000313" key="4">
    <source>
        <dbReference type="Proteomes" id="UP000464754"/>
    </source>
</evidence>
<sequence length="390" mass="44254">MYKDENERMHDEDVDLTKMIHAYRQDDELHRKIEEMKKQKEQEKNKEKEKENVNPLTGESYHSSIFTQKKEETKQEEKPQSSDDKTLVIMNGKKSLSAQEEKTIVMTRNVEEETFETDAFDDEDATIVVDDGVMNFEDIPQEEDEEDEEENAEKTKKMNKAITYGILGVFVVLLLVGAFFGVRYALNSFLGSDEPKTEEPTSVKEEKPTLPAEDGDKDSDVTDIQDNSSKIASLKQQKETYEGQLKTAKSNLEKAKTAKTKTELNVNVAATNLTNIQNQIDTYSMNQILPKEKALSEKQDALKNATDIGDEALIATAKKEVEQAQADLDAAKNAPEFLNMQTQMNEASSKKQEADLADKKAQEDIDRYQKQADDLTSKIADIDKQLKELE</sequence>
<evidence type="ECO:0000256" key="1">
    <source>
        <dbReference type="SAM" id="MobiDB-lite"/>
    </source>
</evidence>
<gene>
    <name evidence="3" type="ORF">Aargi30884_23600</name>
</gene>
<feature type="transmembrane region" description="Helical" evidence="2">
    <location>
        <begin position="161"/>
        <end position="186"/>
    </location>
</feature>
<name>A0A6N4TL52_9FIRM</name>
<feature type="region of interest" description="Disordered" evidence="1">
    <location>
        <begin position="191"/>
        <end position="236"/>
    </location>
</feature>
<keyword evidence="2" id="KW-1133">Transmembrane helix</keyword>
<keyword evidence="2" id="KW-0812">Transmembrane</keyword>
<feature type="compositionally biased region" description="Polar residues" evidence="1">
    <location>
        <begin position="224"/>
        <end position="235"/>
    </location>
</feature>
<feature type="compositionally biased region" description="Basic and acidic residues" evidence="1">
    <location>
        <begin position="348"/>
        <end position="363"/>
    </location>
</feature>
<feature type="compositionally biased region" description="Acidic residues" evidence="1">
    <location>
        <begin position="213"/>
        <end position="223"/>
    </location>
</feature>
<accession>A0A6N4TL52</accession>
<feature type="compositionally biased region" description="Basic and acidic residues" evidence="1">
    <location>
        <begin position="193"/>
        <end position="208"/>
    </location>
</feature>
<keyword evidence="2" id="KW-0472">Membrane</keyword>
<protein>
    <submittedName>
        <fullName evidence="3">Uncharacterized protein</fullName>
    </submittedName>
</protein>
<feature type="compositionally biased region" description="Polar residues" evidence="1">
    <location>
        <begin position="54"/>
        <end position="66"/>
    </location>
</feature>
<feature type="compositionally biased region" description="Basic and acidic residues" evidence="1">
    <location>
        <begin position="68"/>
        <end position="85"/>
    </location>
</feature>
<feature type="region of interest" description="Disordered" evidence="1">
    <location>
        <begin position="344"/>
        <end position="363"/>
    </location>
</feature>
<evidence type="ECO:0000313" key="3">
    <source>
        <dbReference type="EMBL" id="BBK23457.1"/>
    </source>
</evidence>
<dbReference type="RefSeq" id="WP_147360169.1">
    <property type="nucleotide sequence ID" value="NZ_AP019695.1"/>
</dbReference>
<dbReference type="AlphaFoldDB" id="A0A6N4TL52"/>
<dbReference type="KEGG" id="aarg:Aargi30884_23600"/>
<proteinExistence type="predicted"/>
<evidence type="ECO:0000256" key="2">
    <source>
        <dbReference type="SAM" id="Phobius"/>
    </source>
</evidence>
<dbReference type="EMBL" id="AP019695">
    <property type="protein sequence ID" value="BBK23457.1"/>
    <property type="molecule type" value="Genomic_DNA"/>
</dbReference>